<organism evidence="1 2">
    <name type="scientific">Cupriavidus nantongensis</name>
    <dbReference type="NCBI Taxonomy" id="1796606"/>
    <lineage>
        <taxon>Bacteria</taxon>
        <taxon>Pseudomonadati</taxon>
        <taxon>Pseudomonadota</taxon>
        <taxon>Betaproteobacteria</taxon>
        <taxon>Burkholderiales</taxon>
        <taxon>Burkholderiaceae</taxon>
        <taxon>Cupriavidus</taxon>
    </lineage>
</organism>
<protein>
    <submittedName>
        <fullName evidence="1">Uncharacterized protein</fullName>
    </submittedName>
</protein>
<evidence type="ECO:0000313" key="2">
    <source>
        <dbReference type="Proteomes" id="UP000075238"/>
    </source>
</evidence>
<reference evidence="1 2" key="1">
    <citation type="submission" date="2016-03" db="EMBL/GenBank/DDBJ databases">
        <title>Complete genome sequence of a novel chlorpyrifos degrading bacterium, Cupriavidus nantongensis sp. X1.</title>
        <authorList>
            <person name="Fang L."/>
        </authorList>
    </citation>
    <scope>NUCLEOTIDE SEQUENCE [LARGE SCALE GENOMIC DNA]</scope>
    <source>
        <strain evidence="1 2">X1</strain>
    </source>
</reference>
<dbReference type="KEGG" id="cnan:A2G96_22345"/>
<accession>A0A142JR74</accession>
<dbReference type="AlphaFoldDB" id="A0A142JR74"/>
<dbReference type="Proteomes" id="UP000075238">
    <property type="component" value="Chromosome 2"/>
</dbReference>
<evidence type="ECO:0000313" key="1">
    <source>
        <dbReference type="EMBL" id="AMR80586.1"/>
    </source>
</evidence>
<sequence length="144" mass="14463">MFQGQAAQLGVKSCAGLIAQLGDSLTQGARFTANTQAQKNAPNDHAVQAVAGLAYDAPGYQGKAAGIVFTAPTRSGCEGNLVRVAPFTQSCQDVVRLLPKGSVLTADLSGTPLYTLGSNQGQALLVASGPACVVVTVASAMAGQ</sequence>
<name>A0A142JR74_9BURK</name>
<proteinExistence type="predicted"/>
<keyword evidence="2" id="KW-1185">Reference proteome</keyword>
<gene>
    <name evidence="1" type="ORF">A2G96_22345</name>
</gene>
<dbReference type="EMBL" id="CP014845">
    <property type="protein sequence ID" value="AMR80586.1"/>
    <property type="molecule type" value="Genomic_DNA"/>
</dbReference>